<evidence type="ECO:0000313" key="1">
    <source>
        <dbReference type="EMBL" id="CAJ2671375.1"/>
    </source>
</evidence>
<keyword evidence="2" id="KW-1185">Reference proteome</keyword>
<comment type="caution">
    <text evidence="1">The sequence shown here is derived from an EMBL/GenBank/DDBJ whole genome shotgun (WGS) entry which is preliminary data.</text>
</comment>
<reference evidence="1" key="1">
    <citation type="submission" date="2023-10" db="EMBL/GenBank/DDBJ databases">
        <authorList>
            <person name="Rodriguez Cubillos JULIANA M."/>
            <person name="De Vega J."/>
        </authorList>
    </citation>
    <scope>NUCLEOTIDE SEQUENCE</scope>
</reference>
<sequence>MDYISALEQDIENNVNNKQFLPRKPARQLNQVVKRKLRRGSAAARIPGKQTELYTNKELLRTIAFLANATQPEKALTYNKAYVNDENEEWITHSEDESDSLVHDEKGKQEPHMSIQKSSSNINNNYYYINNRKKKTSQIDRTKANKECDGVTRSSSHVIYVKDTIQTLDCNQEQRLTEKLHTSCKGFIQFCSAQIICPQEDRSALAIKLYGIQAALLSALGNPFENLSQSSSKNSSQILVVSLGKAFTGFLPAMIWTGMITVSFLYTMMVVWSLNFRVPIISMLCLSLLYCLSVLVAAASGFNVIWGTFRINGILFASLGVLSFVLILFVLVMFVLFACWQRTNEDER</sequence>
<gene>
    <name evidence="1" type="ORF">MILVUS5_LOCUS35224</name>
</gene>
<name>A0ACB0LS39_TRIPR</name>
<proteinExistence type="predicted"/>
<accession>A0ACB0LS39</accession>
<evidence type="ECO:0000313" key="2">
    <source>
        <dbReference type="Proteomes" id="UP001177021"/>
    </source>
</evidence>
<dbReference type="Proteomes" id="UP001177021">
    <property type="component" value="Unassembled WGS sequence"/>
</dbReference>
<protein>
    <submittedName>
        <fullName evidence="1">Uncharacterized protein</fullName>
    </submittedName>
</protein>
<dbReference type="EMBL" id="CASHSV030000615">
    <property type="protein sequence ID" value="CAJ2671375.1"/>
    <property type="molecule type" value="Genomic_DNA"/>
</dbReference>
<organism evidence="1 2">
    <name type="scientific">Trifolium pratense</name>
    <name type="common">Red clover</name>
    <dbReference type="NCBI Taxonomy" id="57577"/>
    <lineage>
        <taxon>Eukaryota</taxon>
        <taxon>Viridiplantae</taxon>
        <taxon>Streptophyta</taxon>
        <taxon>Embryophyta</taxon>
        <taxon>Tracheophyta</taxon>
        <taxon>Spermatophyta</taxon>
        <taxon>Magnoliopsida</taxon>
        <taxon>eudicotyledons</taxon>
        <taxon>Gunneridae</taxon>
        <taxon>Pentapetalae</taxon>
        <taxon>rosids</taxon>
        <taxon>fabids</taxon>
        <taxon>Fabales</taxon>
        <taxon>Fabaceae</taxon>
        <taxon>Papilionoideae</taxon>
        <taxon>50 kb inversion clade</taxon>
        <taxon>NPAAA clade</taxon>
        <taxon>Hologalegina</taxon>
        <taxon>IRL clade</taxon>
        <taxon>Trifolieae</taxon>
        <taxon>Trifolium</taxon>
    </lineage>
</organism>